<evidence type="ECO:0000313" key="1">
    <source>
        <dbReference type="EMBL" id="KAJ1209246.1"/>
    </source>
</evidence>
<keyword evidence="2" id="KW-1185">Reference proteome</keyword>
<dbReference type="AlphaFoldDB" id="A0AAV7W916"/>
<name>A0AAV7W916_PLEWA</name>
<proteinExistence type="predicted"/>
<organism evidence="1 2">
    <name type="scientific">Pleurodeles waltl</name>
    <name type="common">Iberian ribbed newt</name>
    <dbReference type="NCBI Taxonomy" id="8319"/>
    <lineage>
        <taxon>Eukaryota</taxon>
        <taxon>Metazoa</taxon>
        <taxon>Chordata</taxon>
        <taxon>Craniata</taxon>
        <taxon>Vertebrata</taxon>
        <taxon>Euteleostomi</taxon>
        <taxon>Amphibia</taxon>
        <taxon>Batrachia</taxon>
        <taxon>Caudata</taxon>
        <taxon>Salamandroidea</taxon>
        <taxon>Salamandridae</taxon>
        <taxon>Pleurodelinae</taxon>
        <taxon>Pleurodeles</taxon>
    </lineage>
</organism>
<dbReference type="Proteomes" id="UP001066276">
    <property type="component" value="Chromosome 1_2"/>
</dbReference>
<accession>A0AAV7W916</accession>
<reference evidence="1" key="1">
    <citation type="journal article" date="2022" name="bioRxiv">
        <title>Sequencing and chromosome-scale assembly of the giantPleurodeles waltlgenome.</title>
        <authorList>
            <person name="Brown T."/>
            <person name="Elewa A."/>
            <person name="Iarovenko S."/>
            <person name="Subramanian E."/>
            <person name="Araus A.J."/>
            <person name="Petzold A."/>
            <person name="Susuki M."/>
            <person name="Suzuki K.-i.T."/>
            <person name="Hayashi T."/>
            <person name="Toyoda A."/>
            <person name="Oliveira C."/>
            <person name="Osipova E."/>
            <person name="Leigh N.D."/>
            <person name="Simon A."/>
            <person name="Yun M.H."/>
        </authorList>
    </citation>
    <scope>NUCLEOTIDE SEQUENCE</scope>
    <source>
        <strain evidence="1">20211129_DDA</strain>
        <tissue evidence="1">Liver</tissue>
    </source>
</reference>
<evidence type="ECO:0000313" key="2">
    <source>
        <dbReference type="Proteomes" id="UP001066276"/>
    </source>
</evidence>
<dbReference type="EMBL" id="JANPWB010000002">
    <property type="protein sequence ID" value="KAJ1209246.1"/>
    <property type="molecule type" value="Genomic_DNA"/>
</dbReference>
<protein>
    <submittedName>
        <fullName evidence="1">Uncharacterized protein</fullName>
    </submittedName>
</protein>
<sequence length="160" mass="17836">MSPGKAAGKSSGKSTRQLLFSEAVLQTRPMSSAPLTVDHSPTVTPENPYPDTAMERILQELSAVGCRLEAMNSKITDFKSIRADIAGFQDKVTDLDHRLHTVENKVAALPDHEQELQYLHNKLTDLADQSRRDNVRFFGLREKTEGADISFFSRTSFLSL</sequence>
<gene>
    <name evidence="1" type="ORF">NDU88_004624</name>
</gene>
<comment type="caution">
    <text evidence="1">The sequence shown here is derived from an EMBL/GenBank/DDBJ whole genome shotgun (WGS) entry which is preliminary data.</text>
</comment>